<dbReference type="SUPFAM" id="SSF48498">
    <property type="entry name" value="Tetracyclin repressor-like, C-terminal domain"/>
    <property type="match status" value="1"/>
</dbReference>
<evidence type="ECO:0000256" key="3">
    <source>
        <dbReference type="SAM" id="MobiDB-lite"/>
    </source>
</evidence>
<dbReference type="GO" id="GO:0000976">
    <property type="term" value="F:transcription cis-regulatory region binding"/>
    <property type="evidence" value="ECO:0007669"/>
    <property type="project" value="TreeGrafter"/>
</dbReference>
<feature type="domain" description="HTH tetR-type" evidence="4">
    <location>
        <begin position="251"/>
        <end position="311"/>
    </location>
</feature>
<evidence type="ECO:0000256" key="2">
    <source>
        <dbReference type="PROSITE-ProRule" id="PRU00335"/>
    </source>
</evidence>
<feature type="domain" description="HTH tetR-type" evidence="4">
    <location>
        <begin position="36"/>
        <end position="96"/>
    </location>
</feature>
<feature type="DNA-binding region" description="H-T-H motif" evidence="2">
    <location>
        <begin position="274"/>
        <end position="293"/>
    </location>
</feature>
<dbReference type="GO" id="GO:0003700">
    <property type="term" value="F:DNA-binding transcription factor activity"/>
    <property type="evidence" value="ECO:0007669"/>
    <property type="project" value="TreeGrafter"/>
</dbReference>
<dbReference type="PROSITE" id="PS01081">
    <property type="entry name" value="HTH_TETR_1"/>
    <property type="match status" value="2"/>
</dbReference>
<proteinExistence type="predicted"/>
<dbReference type="SUPFAM" id="SSF46689">
    <property type="entry name" value="Homeodomain-like"/>
    <property type="match status" value="2"/>
</dbReference>
<dbReference type="InterPro" id="IPR036271">
    <property type="entry name" value="Tet_transcr_reg_TetR-rel_C_sf"/>
</dbReference>
<dbReference type="InterPro" id="IPR001647">
    <property type="entry name" value="HTH_TetR"/>
</dbReference>
<keyword evidence="1 2" id="KW-0238">DNA-binding</keyword>
<dbReference type="PANTHER" id="PTHR30055">
    <property type="entry name" value="HTH-TYPE TRANSCRIPTIONAL REGULATOR RUTR"/>
    <property type="match status" value="1"/>
</dbReference>
<dbReference type="Gene3D" id="1.10.10.60">
    <property type="entry name" value="Homeodomain-like"/>
    <property type="match status" value="1"/>
</dbReference>
<reference evidence="5 6" key="1">
    <citation type="submission" date="2016-10" db="EMBL/GenBank/DDBJ databases">
        <authorList>
            <person name="de Groot N.N."/>
        </authorList>
    </citation>
    <scope>NUCLEOTIDE SEQUENCE [LARGE SCALE GENOMIC DNA]</scope>
    <source>
        <strain evidence="5 6">S5-249</strain>
    </source>
</reference>
<dbReference type="InterPro" id="IPR009057">
    <property type="entry name" value="Homeodomain-like_sf"/>
</dbReference>
<dbReference type="InterPro" id="IPR050109">
    <property type="entry name" value="HTH-type_TetR-like_transc_reg"/>
</dbReference>
<dbReference type="PRINTS" id="PR00455">
    <property type="entry name" value="HTHTETR"/>
</dbReference>
<dbReference type="Gene3D" id="1.10.357.10">
    <property type="entry name" value="Tetracycline Repressor, domain 2"/>
    <property type="match status" value="2"/>
</dbReference>
<keyword evidence="6" id="KW-1185">Reference proteome</keyword>
<dbReference type="InterPro" id="IPR039536">
    <property type="entry name" value="TetR_C_Proteobacteria"/>
</dbReference>
<feature type="region of interest" description="Disordered" evidence="3">
    <location>
        <begin position="226"/>
        <end position="246"/>
    </location>
</feature>
<dbReference type="PANTHER" id="PTHR30055:SF146">
    <property type="entry name" value="HTH-TYPE TRANSCRIPTIONAL DUAL REGULATOR CECR"/>
    <property type="match status" value="1"/>
</dbReference>
<evidence type="ECO:0000313" key="6">
    <source>
        <dbReference type="Proteomes" id="UP000198824"/>
    </source>
</evidence>
<dbReference type="STRING" id="1166337.SAMN05192580_3615"/>
<evidence type="ECO:0000256" key="1">
    <source>
        <dbReference type="ARBA" id="ARBA00023125"/>
    </source>
</evidence>
<dbReference type="Proteomes" id="UP000198824">
    <property type="component" value="Unassembled WGS sequence"/>
</dbReference>
<protein>
    <submittedName>
        <fullName evidence="5">Transcriptional regulator, TetR family</fullName>
    </submittedName>
</protein>
<dbReference type="AlphaFoldDB" id="A0A1I6M7F2"/>
<organism evidence="5 6">
    <name type="scientific">Sphingomonas jatrophae</name>
    <dbReference type="NCBI Taxonomy" id="1166337"/>
    <lineage>
        <taxon>Bacteria</taxon>
        <taxon>Pseudomonadati</taxon>
        <taxon>Pseudomonadota</taxon>
        <taxon>Alphaproteobacteria</taxon>
        <taxon>Sphingomonadales</taxon>
        <taxon>Sphingomonadaceae</taxon>
        <taxon>Sphingomonas</taxon>
    </lineage>
</organism>
<dbReference type="OrthoDB" id="9816431at2"/>
<gene>
    <name evidence="5" type="ORF">SAMN05192580_3615</name>
</gene>
<evidence type="ECO:0000259" key="4">
    <source>
        <dbReference type="PROSITE" id="PS50977"/>
    </source>
</evidence>
<dbReference type="EMBL" id="FOZG01000003">
    <property type="protein sequence ID" value="SFS11639.1"/>
    <property type="molecule type" value="Genomic_DNA"/>
</dbReference>
<dbReference type="Pfam" id="PF00440">
    <property type="entry name" value="TetR_N"/>
    <property type="match status" value="2"/>
</dbReference>
<dbReference type="Pfam" id="PF14246">
    <property type="entry name" value="TetR_C_7"/>
    <property type="match status" value="1"/>
</dbReference>
<dbReference type="PROSITE" id="PS50977">
    <property type="entry name" value="HTH_TETR_2"/>
    <property type="match status" value="2"/>
</dbReference>
<dbReference type="InterPro" id="IPR023772">
    <property type="entry name" value="DNA-bd_HTH_TetR-type_CS"/>
</dbReference>
<name>A0A1I6M7F2_9SPHN</name>
<accession>A0A1I6M7F2</accession>
<evidence type="ECO:0000313" key="5">
    <source>
        <dbReference type="EMBL" id="SFS11639.1"/>
    </source>
</evidence>
<sequence>MLVMRVRYGCVLTLAMRHFASDSALMRKQHPAEESDPATARIVFAAREELLNHGLDHISIDAIAARAGASKTTIYDRFASKASLFAEVLRVTIAEAGGETLPDLSGLNEADALTKIGQWLDRSARSPANLALYRANIVAAVRYPELSEELHALRSRSPGVMAFVDALPARSSVPNLPAEHLAQWLGVLATGGLHYLIGLPEDPTLDRARIDAAAHLFSRGWRSPVTASPAPPRGLEPYASGIAGHPGRTPPDRWKALLVHTARSLLDEGVRGTSVDRLSMETGLSKATIYRRFGDKDGLISATLNNLAEDLAIDLPEMSNDTDIASALITIGSHYQNRFARPDHVAILRLLVREAAQRPELTSRVWHRLTASTHAAFATFLQARADAGELHLTDAVVAAEQFLLLAGGGNRLLTGTGISGDNDAEENVRQLVSFCLRQPVE</sequence>
<feature type="DNA-binding region" description="H-T-H motif" evidence="2">
    <location>
        <begin position="59"/>
        <end position="78"/>
    </location>
</feature>